<dbReference type="EMBL" id="MF467280">
    <property type="protein sequence ID" value="ATI21091.1"/>
    <property type="molecule type" value="Genomic_DNA"/>
</dbReference>
<keyword evidence="1" id="KW-1133">Transmembrane helix</keyword>
<feature type="transmembrane region" description="Helical" evidence="1">
    <location>
        <begin position="184"/>
        <end position="207"/>
    </location>
</feature>
<accession>A0A2C9DSV8</accession>
<proteinExistence type="predicted"/>
<evidence type="ECO:0000313" key="2">
    <source>
        <dbReference type="EMBL" id="ATI21091.1"/>
    </source>
</evidence>
<keyword evidence="3" id="KW-1185">Reference proteome</keyword>
<keyword evidence="1" id="KW-0812">Transmembrane</keyword>
<evidence type="ECO:0000256" key="1">
    <source>
        <dbReference type="SAM" id="Phobius"/>
    </source>
</evidence>
<name>A0A2C9DSV8_9POXV</name>
<evidence type="ECO:0000313" key="3">
    <source>
        <dbReference type="Proteomes" id="UP000318778"/>
    </source>
</evidence>
<sequence>MLPGRVMTAAAALALAIVTDTSATYLGENENEHVQMFYSSVGHTVTMVCSLPPEANVSAWVVMWVKSVNVQSYNLICVSGEMPSEFSIQEAYARKVSVSVLRADEQYRRKIGPHAVKKCFRRYVERPTSSTRRRGIMRSTFNLTIESREDFGCYGCVMCFSNETSATEYYIKTCILEKLEWHTGAMFAIVFPLLLVIAVSLLLVSAVQRCARYCTQRFADARTHAAVEEQKKVF</sequence>
<reference evidence="2" key="1">
    <citation type="journal article" date="2017" name="Virus Res.">
        <title>Complete genomic characterisation of two novel poxviruses (WKPV and EKPV) from western and eastern grey kangaroos.</title>
        <authorList>
            <person name="Bennett M."/>
            <person name="Tu S.L."/>
            <person name="Upton C."/>
            <person name="McArtor C."/>
            <person name="Gillett A."/>
            <person name="Laird T."/>
            <person name="O'Dea M."/>
        </authorList>
    </citation>
    <scope>NUCLEOTIDE SEQUENCE [LARGE SCALE GENOMIC DNA]</scope>
    <source>
        <strain evidence="2">Western Australia</strain>
    </source>
</reference>
<protein>
    <submittedName>
        <fullName evidence="2">Uncharacterized protein</fullName>
    </submittedName>
</protein>
<keyword evidence="1" id="KW-0472">Membrane</keyword>
<dbReference type="Proteomes" id="UP000318778">
    <property type="component" value="Segment"/>
</dbReference>
<organism evidence="2">
    <name type="scientific">Western grey kangaroopox virus</name>
    <dbReference type="NCBI Taxonomy" id="1566307"/>
    <lineage>
        <taxon>Viruses</taxon>
        <taxon>Varidnaviria</taxon>
        <taxon>Bamfordvirae</taxon>
        <taxon>Nucleocytoviricota</taxon>
        <taxon>Pokkesviricetes</taxon>
        <taxon>Chitovirales</taxon>
        <taxon>Poxviridae</taxon>
        <taxon>Chordopoxvirinae</taxon>
        <taxon>Macropopoxvirus</taxon>
        <taxon>Macropopoxvirus mfuliginosuspox</taxon>
        <taxon>Western kangaroopox virus</taxon>
    </lineage>
</organism>